<dbReference type="InterPro" id="IPR027417">
    <property type="entry name" value="P-loop_NTPase"/>
</dbReference>
<dbReference type="PANTHER" id="PTHR10285">
    <property type="entry name" value="URIDINE KINASE"/>
    <property type="match status" value="1"/>
</dbReference>
<feature type="domain" description="Phosphoribulokinase/uridine kinase" evidence="1">
    <location>
        <begin position="31"/>
        <end position="179"/>
    </location>
</feature>
<evidence type="ECO:0000313" key="2">
    <source>
        <dbReference type="EMBL" id="QID83368.1"/>
    </source>
</evidence>
<evidence type="ECO:0000313" key="3">
    <source>
        <dbReference type="Proteomes" id="UP000501346"/>
    </source>
</evidence>
<dbReference type="SUPFAM" id="SSF52540">
    <property type="entry name" value="P-loop containing nucleoside triphosphate hydrolases"/>
    <property type="match status" value="1"/>
</dbReference>
<reference evidence="2 3" key="1">
    <citation type="journal article" date="2019" name="BMC Genomics">
        <title>Chromosome level assembly and comparative genome analysis confirm lager-brewing yeasts originated from a single hybridization.</title>
        <authorList>
            <person name="Salazar A.N."/>
            <person name="Gorter de Vries A.R."/>
            <person name="van den Broek M."/>
            <person name="Brouwers N."/>
            <person name="de la Torre Cortes P."/>
            <person name="Kuijpers N.G.A."/>
            <person name="Daran J.G."/>
            <person name="Abeel T."/>
        </authorList>
    </citation>
    <scope>NUCLEOTIDE SEQUENCE [LARGE SCALE GENOMIC DNA]</scope>
    <source>
        <strain evidence="2 3">CBS 1483</strain>
    </source>
</reference>
<dbReference type="InterPro" id="IPR006083">
    <property type="entry name" value="PRK/URK"/>
</dbReference>
<organism evidence="2 3">
    <name type="scientific">Saccharomyces pastorianus</name>
    <name type="common">Lager yeast</name>
    <name type="synonym">Saccharomyces cerevisiae x Saccharomyces eubayanus</name>
    <dbReference type="NCBI Taxonomy" id="27292"/>
    <lineage>
        <taxon>Eukaryota</taxon>
        <taxon>Fungi</taxon>
        <taxon>Dikarya</taxon>
        <taxon>Ascomycota</taxon>
        <taxon>Saccharomycotina</taxon>
        <taxon>Saccharomycetes</taxon>
        <taxon>Saccharomycetales</taxon>
        <taxon>Saccharomycetaceae</taxon>
        <taxon>Saccharomyces</taxon>
    </lineage>
</organism>
<dbReference type="EMBL" id="CP048999">
    <property type="protein sequence ID" value="QID83368.1"/>
    <property type="molecule type" value="Genomic_DNA"/>
</dbReference>
<dbReference type="Gene3D" id="3.40.50.300">
    <property type="entry name" value="P-loop containing nucleotide triphosphate hydrolases"/>
    <property type="match status" value="1"/>
</dbReference>
<name>A0A6C1E240_SACPS</name>
<sequence>MNKQAVEERRIVISIGGGHATGVGAIAVELQNTFKNLFNSINIRVINLDKMIEGDVKSYNNGDYDFDNILNLVYEKHAITSQNDVIQHDYEDPIDLIIVCGCYALYDKRINAISQLKVFLDSDADKRLISLIKKNKVDTNEQLAQLITEYMDHLRPEMQQYIEPTRVFADLIIPSTNENLGRAILVDGIVKTIEETRSQMGEANNANSKVRPRLWDFEAETMDLEKDRYYDLS</sequence>
<dbReference type="Pfam" id="PF00485">
    <property type="entry name" value="PRK"/>
    <property type="match status" value="1"/>
</dbReference>
<dbReference type="GO" id="GO:0005524">
    <property type="term" value="F:ATP binding"/>
    <property type="evidence" value="ECO:0007669"/>
    <property type="project" value="InterPro"/>
</dbReference>
<dbReference type="Proteomes" id="UP000501346">
    <property type="component" value="Chromosome SeII-SeIV"/>
</dbReference>
<keyword evidence="2" id="KW-0418">Kinase</keyword>
<dbReference type="OrthoDB" id="738517at2759"/>
<gene>
    <name evidence="2" type="primary">DAS2_2</name>
    <name evidence="2" type="ORF">GRS66_005825</name>
</gene>
<protein>
    <submittedName>
        <fullName evidence="2">Uridine kinase das2</fullName>
    </submittedName>
</protein>
<dbReference type="AlphaFoldDB" id="A0A6C1E240"/>
<proteinExistence type="predicted"/>
<dbReference type="GO" id="GO:0016301">
    <property type="term" value="F:kinase activity"/>
    <property type="evidence" value="ECO:0007669"/>
    <property type="project" value="UniProtKB-KW"/>
</dbReference>
<keyword evidence="3" id="KW-1185">Reference proteome</keyword>
<accession>A0A6C1E240</accession>
<keyword evidence="2" id="KW-0808">Transferase</keyword>
<evidence type="ECO:0000259" key="1">
    <source>
        <dbReference type="Pfam" id="PF00485"/>
    </source>
</evidence>